<sequence length="613" mass="67811">MSNTTSHPLSQTKTDKHVVSIPIEEDLICLKCMSPRKLRFEIEYALEKGTTANAFLFTQINETNSSAVLVHPPGINFEEVFIAELINIISHKDTNLLVVIGHINPNRVALLKKLAEIFNHIEFVASNPAAKLLKDLWYQVKPSQLRNNEESNTIIPPLPNIKLIKQEQTIALFNEYEMQLIPSPTARWPGGLISFERKLGLLMSDKLFGAHLCNDLWAEPNRSSTEEERRHYFDCLMSPMISQVSSIIEKLEDLDIQTIAPGHGPAIETSWRSLLNDYQRWGEGQQKASLKVVLLFASAYGNTASIADSLAKGINSTGVKVDSLNCEFTPANELVQAIKEADAYLIGSPTLGGHAPTPIVAALGTLLAEGDRQKPVGIFGSYGWSGEALDLLENKLRDGGFEFGFNPIKIKFSPNNNIIKTLEETGTQFGRQLLKEQRRKKRRLGGGISTTKSDPALLALGKVIGSLCILTAFKNTEEESLSGAMVASWVSQASFNPPGITIAVAKDRAVETLLHKEDLFALNILNEENYHKLLKQFLQPFKPGADRFKGIQVDQSPGKQPILPEALAWLEGSVQQRMECGDHWLIYAQIHHGKVLSSDGVTAVHHRNTGANY</sequence>
<dbReference type="SUPFAM" id="SSF52218">
    <property type="entry name" value="Flavoproteins"/>
    <property type="match status" value="1"/>
</dbReference>
<dbReference type="InterPro" id="IPR045761">
    <property type="entry name" value="ODP_dom"/>
</dbReference>
<evidence type="ECO:0000259" key="4">
    <source>
        <dbReference type="PROSITE" id="PS50902"/>
    </source>
</evidence>
<evidence type="ECO:0000313" key="5">
    <source>
        <dbReference type="EMBL" id="ABX07978.1"/>
    </source>
</evidence>
<dbReference type="Pfam" id="PF19583">
    <property type="entry name" value="ODP"/>
    <property type="match status" value="1"/>
</dbReference>
<feature type="domain" description="Flavodoxin-like" evidence="4">
    <location>
        <begin position="292"/>
        <end position="434"/>
    </location>
</feature>
<evidence type="ECO:0000256" key="1">
    <source>
        <dbReference type="ARBA" id="ARBA00022448"/>
    </source>
</evidence>
<dbReference type="HOGENOM" id="CLU_017490_2_1_3"/>
<dbReference type="InterPro" id="IPR008254">
    <property type="entry name" value="Flavodoxin/NO_synth"/>
</dbReference>
<dbReference type="InterPro" id="IPR002563">
    <property type="entry name" value="Flavin_Rdtase-like_dom"/>
</dbReference>
<dbReference type="InterPro" id="IPR051285">
    <property type="entry name" value="NADH_oxidoreductase_modular"/>
</dbReference>
<dbReference type="KEGG" id="pmj:P9211_00471"/>
<dbReference type="InterPro" id="IPR001226">
    <property type="entry name" value="Flavodoxin_CS"/>
</dbReference>
<proteinExistence type="predicted"/>
<keyword evidence="1" id="KW-0813">Transport</keyword>
<keyword evidence="3" id="KW-0560">Oxidoreductase</keyword>
<dbReference type="Gene3D" id="2.30.110.10">
    <property type="entry name" value="Electron Transport, Fmn-binding Protein, Chain A"/>
    <property type="match status" value="1"/>
</dbReference>
<dbReference type="Pfam" id="PF01613">
    <property type="entry name" value="Flavin_Reduct"/>
    <property type="match status" value="1"/>
</dbReference>
<organism evidence="5 6">
    <name type="scientific">Prochlorococcus marinus (strain MIT 9211)</name>
    <dbReference type="NCBI Taxonomy" id="93059"/>
    <lineage>
        <taxon>Bacteria</taxon>
        <taxon>Bacillati</taxon>
        <taxon>Cyanobacteriota</taxon>
        <taxon>Cyanophyceae</taxon>
        <taxon>Synechococcales</taxon>
        <taxon>Prochlorococcaceae</taxon>
        <taxon>Prochlorococcus</taxon>
    </lineage>
</organism>
<keyword evidence="2" id="KW-0249">Electron transport</keyword>
<dbReference type="PROSITE" id="PS50902">
    <property type="entry name" value="FLAVODOXIN_LIKE"/>
    <property type="match status" value="1"/>
</dbReference>
<reference evidence="5 6" key="1">
    <citation type="journal article" date="2007" name="PLoS Genet.">
        <title>Patterns and implications of gene gain and loss in the evolution of Prochlorococcus.</title>
        <authorList>
            <person name="Kettler G.C."/>
            <person name="Martiny A.C."/>
            <person name="Huang K."/>
            <person name="Zucker J."/>
            <person name="Coleman M.L."/>
            <person name="Rodrigue S."/>
            <person name="Chen F."/>
            <person name="Lapidus A."/>
            <person name="Ferriera S."/>
            <person name="Johnson J."/>
            <person name="Steglich C."/>
            <person name="Church G.M."/>
            <person name="Richardson P."/>
            <person name="Chisholm S.W."/>
        </authorList>
    </citation>
    <scope>NUCLEOTIDE SEQUENCE [LARGE SCALE GENOMIC DNA]</scope>
    <source>
        <strain evidence="6">MIT 9211</strain>
    </source>
</reference>
<dbReference type="InterPro" id="IPR029039">
    <property type="entry name" value="Flavoprotein-like_sf"/>
</dbReference>
<gene>
    <name evidence="5" type="ordered locus">P9211_00471</name>
</gene>
<dbReference type="AlphaFoldDB" id="A9B9E1"/>
<dbReference type="SMART" id="SM00903">
    <property type="entry name" value="Flavin_Reduct"/>
    <property type="match status" value="1"/>
</dbReference>
<accession>A9B9E1</accession>
<dbReference type="RefSeq" id="WP_012194603.1">
    <property type="nucleotide sequence ID" value="NC_009976.1"/>
</dbReference>
<dbReference type="Pfam" id="PF00258">
    <property type="entry name" value="Flavodoxin_1"/>
    <property type="match status" value="1"/>
</dbReference>
<protein>
    <submittedName>
        <fullName evidence="5">Flavoprotein</fullName>
    </submittedName>
</protein>
<evidence type="ECO:0000256" key="2">
    <source>
        <dbReference type="ARBA" id="ARBA00022982"/>
    </source>
</evidence>
<dbReference type="InterPro" id="IPR012349">
    <property type="entry name" value="Split_barrel_FMN-bd"/>
</dbReference>
<keyword evidence="6" id="KW-1185">Reference proteome</keyword>
<dbReference type="Gene3D" id="3.40.50.360">
    <property type="match status" value="1"/>
</dbReference>
<name>A9B9E1_PROM4</name>
<evidence type="ECO:0000256" key="3">
    <source>
        <dbReference type="ARBA" id="ARBA00023002"/>
    </source>
</evidence>
<dbReference type="Gene3D" id="3.60.15.10">
    <property type="entry name" value="Ribonuclease Z/Hydroxyacylglutathione hydrolase-like"/>
    <property type="match status" value="1"/>
</dbReference>
<evidence type="ECO:0000313" key="6">
    <source>
        <dbReference type="Proteomes" id="UP000000788"/>
    </source>
</evidence>
<dbReference type="eggNOG" id="COG1853">
    <property type="taxonomic scope" value="Bacteria"/>
</dbReference>
<dbReference type="PANTHER" id="PTHR32145">
    <property type="entry name" value="DIFLAVIN FLAVOPROTEIN A 2-RELATED"/>
    <property type="match status" value="1"/>
</dbReference>
<dbReference type="SUPFAM" id="SSF56281">
    <property type="entry name" value="Metallo-hydrolase/oxidoreductase"/>
    <property type="match status" value="1"/>
</dbReference>
<dbReference type="CDD" id="cd07709">
    <property type="entry name" value="flavodiiron_proteins_MBL-fold"/>
    <property type="match status" value="1"/>
</dbReference>
<dbReference type="GO" id="GO:0016646">
    <property type="term" value="F:oxidoreductase activity, acting on the CH-NH group of donors, NAD or NADP as acceptor"/>
    <property type="evidence" value="ECO:0007669"/>
    <property type="project" value="UniProtKB-ARBA"/>
</dbReference>
<dbReference type="PROSITE" id="PS00201">
    <property type="entry name" value="FLAVODOXIN"/>
    <property type="match status" value="1"/>
</dbReference>
<dbReference type="PANTHER" id="PTHR32145:SF32">
    <property type="entry name" value="DIFLAVIN FLAVOPROTEIN A 4-RELATED"/>
    <property type="match status" value="1"/>
</dbReference>
<dbReference type="eggNOG" id="COG0426">
    <property type="taxonomic scope" value="Bacteria"/>
</dbReference>
<dbReference type="OrthoDB" id="9807946at2"/>
<dbReference type="GO" id="GO:0010181">
    <property type="term" value="F:FMN binding"/>
    <property type="evidence" value="ECO:0007669"/>
    <property type="project" value="InterPro"/>
</dbReference>
<dbReference type="EMBL" id="CP000878">
    <property type="protein sequence ID" value="ABX07978.1"/>
    <property type="molecule type" value="Genomic_DNA"/>
</dbReference>
<dbReference type="STRING" id="93059.P9211_00471"/>
<dbReference type="Proteomes" id="UP000000788">
    <property type="component" value="Chromosome"/>
</dbReference>
<dbReference type="InterPro" id="IPR036866">
    <property type="entry name" value="RibonucZ/Hydroxyglut_hydro"/>
</dbReference>
<dbReference type="GO" id="GO:0009055">
    <property type="term" value="F:electron transfer activity"/>
    <property type="evidence" value="ECO:0007669"/>
    <property type="project" value="InterPro"/>
</dbReference>
<dbReference type="SUPFAM" id="SSF50475">
    <property type="entry name" value="FMN-binding split barrel"/>
    <property type="match status" value="1"/>
</dbReference>